<name>A0ABM3W8M0_ERIEU</name>
<keyword evidence="5 11" id="KW-0552">Olfaction</keyword>
<feature type="transmembrane region" description="Helical" evidence="11">
    <location>
        <begin position="305"/>
        <end position="327"/>
    </location>
</feature>
<protein>
    <recommendedName>
        <fullName evidence="11">Olfactory receptor</fullName>
    </recommendedName>
</protein>
<dbReference type="RefSeq" id="XP_060032920.1">
    <property type="nucleotide sequence ID" value="XM_060176937.1"/>
</dbReference>
<dbReference type="PROSITE" id="PS00237">
    <property type="entry name" value="G_PROTEIN_RECEP_F1_1"/>
    <property type="match status" value="1"/>
</dbReference>
<keyword evidence="11" id="KW-1003">Cell membrane</keyword>
<keyword evidence="3 11" id="KW-0716">Sensory transduction</keyword>
<evidence type="ECO:0000256" key="5">
    <source>
        <dbReference type="ARBA" id="ARBA00022725"/>
    </source>
</evidence>
<keyword evidence="13" id="KW-1185">Reference proteome</keyword>
<dbReference type="Proteomes" id="UP001652624">
    <property type="component" value="Chromosome 17"/>
</dbReference>
<feature type="transmembrane region" description="Helical" evidence="11">
    <location>
        <begin position="229"/>
        <end position="254"/>
    </location>
</feature>
<dbReference type="SUPFAM" id="SSF81321">
    <property type="entry name" value="Family A G protein-coupled receptor-like"/>
    <property type="match status" value="1"/>
</dbReference>
<dbReference type="InterPro" id="IPR017452">
    <property type="entry name" value="GPCR_Rhodpsn_7TM"/>
</dbReference>
<keyword evidence="8 11" id="KW-0472">Membrane</keyword>
<evidence type="ECO:0000256" key="1">
    <source>
        <dbReference type="ARBA" id="ARBA00003929"/>
    </source>
</evidence>
<dbReference type="CDD" id="cd15221">
    <property type="entry name" value="7tmA_OR52B-like"/>
    <property type="match status" value="1"/>
</dbReference>
<comment type="function">
    <text evidence="1">Putative odorant or sperm cell receptor.</text>
</comment>
<dbReference type="PRINTS" id="PR00245">
    <property type="entry name" value="OLFACTORYR"/>
</dbReference>
<reference evidence="14" key="1">
    <citation type="submission" date="2025-08" db="UniProtKB">
        <authorList>
            <consortium name="RefSeq"/>
        </authorList>
    </citation>
    <scope>IDENTIFICATION</scope>
</reference>
<comment type="similarity">
    <text evidence="10">Belongs to the G-protein coupled receptor 1 family.</text>
</comment>
<feature type="domain" description="G-protein coupled receptors family 1 profile" evidence="12">
    <location>
        <begin position="74"/>
        <end position="325"/>
    </location>
</feature>
<evidence type="ECO:0000256" key="9">
    <source>
        <dbReference type="ARBA" id="ARBA00023224"/>
    </source>
</evidence>
<dbReference type="PRINTS" id="PR00237">
    <property type="entry name" value="GPCRRHODOPSN"/>
</dbReference>
<gene>
    <name evidence="14" type="primary">LOC103122890</name>
</gene>
<evidence type="ECO:0000256" key="11">
    <source>
        <dbReference type="RuleBase" id="RU363047"/>
    </source>
</evidence>
<dbReference type="PANTHER" id="PTHR26450">
    <property type="entry name" value="OLFACTORY RECEPTOR 56B1-RELATED"/>
    <property type="match status" value="1"/>
</dbReference>
<evidence type="ECO:0000256" key="6">
    <source>
        <dbReference type="ARBA" id="ARBA00022989"/>
    </source>
</evidence>
<accession>A0ABM3W8M0</accession>
<evidence type="ECO:0000256" key="4">
    <source>
        <dbReference type="ARBA" id="ARBA00022692"/>
    </source>
</evidence>
<evidence type="ECO:0000256" key="10">
    <source>
        <dbReference type="RuleBase" id="RU000688"/>
    </source>
</evidence>
<evidence type="ECO:0000256" key="3">
    <source>
        <dbReference type="ARBA" id="ARBA00022606"/>
    </source>
</evidence>
<evidence type="ECO:0000256" key="7">
    <source>
        <dbReference type="ARBA" id="ARBA00023040"/>
    </source>
</evidence>
<keyword evidence="7 10" id="KW-0297">G-protein coupled receptor</keyword>
<keyword evidence="6 11" id="KW-1133">Transmembrane helix</keyword>
<feature type="transmembrane region" description="Helical" evidence="11">
    <location>
        <begin position="177"/>
        <end position="196"/>
    </location>
</feature>
<sequence>MSLNPRHMSISHCNSVPCNFHFQSMDILKTTMTTFNLSSYNPGSFLLMGIPGLQQFHIWISIPLFVTYLLALVGNCLLIYIIFVERSLHEPMFLFLSMLAATDLILSNTCVPKAISILWLGPQEISFPGCLTQMFFLHSNFAMDSGTLLAMAFDRYVAICFPLRYTSILTRKVVTKMALVIVSRSYAIIFPCIFLLKRLPFCRSLIIPHTYCEHIGVARLSCADISINIWYGLSLPLVTVVLDLILIGVSYTLVLHSVFKLPSWDARQKALNTCGSHVCVILIFYIPCFFSVLSHRFGHNIPLSFHILVANLYVAIPPAINPIIYGVKTKQIREKVILLVSFKRDSNTED</sequence>
<dbReference type="PANTHER" id="PTHR26450:SF14">
    <property type="entry name" value="OLFACTORY RECEPTOR"/>
    <property type="match status" value="1"/>
</dbReference>
<evidence type="ECO:0000313" key="13">
    <source>
        <dbReference type="Proteomes" id="UP001652624"/>
    </source>
</evidence>
<keyword evidence="9 10" id="KW-0807">Transducer</keyword>
<evidence type="ECO:0000313" key="14">
    <source>
        <dbReference type="RefSeq" id="XP_060032920.1"/>
    </source>
</evidence>
<evidence type="ECO:0000256" key="8">
    <source>
        <dbReference type="ARBA" id="ARBA00023136"/>
    </source>
</evidence>
<dbReference type="Pfam" id="PF13853">
    <property type="entry name" value="7tm_4"/>
    <property type="match status" value="1"/>
</dbReference>
<proteinExistence type="inferred from homology"/>
<dbReference type="InterPro" id="IPR000276">
    <property type="entry name" value="GPCR_Rhodpsn"/>
</dbReference>
<feature type="transmembrane region" description="Helical" evidence="11">
    <location>
        <begin position="274"/>
        <end position="293"/>
    </location>
</feature>
<dbReference type="GeneID" id="103122890"/>
<comment type="subcellular location">
    <subcellularLocation>
        <location evidence="11">Cell membrane</location>
        <topology evidence="11">Multi-pass membrane protein</topology>
    </subcellularLocation>
    <subcellularLocation>
        <location evidence="2">Membrane</location>
        <topology evidence="2">Multi-pass membrane protein</topology>
    </subcellularLocation>
</comment>
<dbReference type="InterPro" id="IPR000725">
    <property type="entry name" value="Olfact_rcpt"/>
</dbReference>
<keyword evidence="10" id="KW-0675">Receptor</keyword>
<keyword evidence="4 10" id="KW-0812">Transmembrane</keyword>
<dbReference type="InterPro" id="IPR050402">
    <property type="entry name" value="OR51/52/56-like"/>
</dbReference>
<evidence type="ECO:0000259" key="12">
    <source>
        <dbReference type="PROSITE" id="PS50262"/>
    </source>
</evidence>
<dbReference type="Gene3D" id="1.20.1070.10">
    <property type="entry name" value="Rhodopsin 7-helix transmembrane proteins"/>
    <property type="match status" value="1"/>
</dbReference>
<organism evidence="13 14">
    <name type="scientific">Erinaceus europaeus</name>
    <name type="common">Western European hedgehog</name>
    <dbReference type="NCBI Taxonomy" id="9365"/>
    <lineage>
        <taxon>Eukaryota</taxon>
        <taxon>Metazoa</taxon>
        <taxon>Chordata</taxon>
        <taxon>Craniata</taxon>
        <taxon>Vertebrata</taxon>
        <taxon>Euteleostomi</taxon>
        <taxon>Mammalia</taxon>
        <taxon>Eutheria</taxon>
        <taxon>Laurasiatheria</taxon>
        <taxon>Eulipotyphla</taxon>
        <taxon>Erinaceidae</taxon>
        <taxon>Erinaceinae</taxon>
        <taxon>Erinaceus</taxon>
    </lineage>
</organism>
<evidence type="ECO:0000256" key="2">
    <source>
        <dbReference type="ARBA" id="ARBA00004141"/>
    </source>
</evidence>
<dbReference type="PROSITE" id="PS50262">
    <property type="entry name" value="G_PROTEIN_RECEP_F1_2"/>
    <property type="match status" value="1"/>
</dbReference>
<feature type="transmembrane region" description="Helical" evidence="11">
    <location>
        <begin position="56"/>
        <end position="81"/>
    </location>
</feature>